<dbReference type="AlphaFoldDB" id="A0AB33IXM7"/>
<evidence type="ECO:0000313" key="10">
    <source>
        <dbReference type="EMBL" id="BFO73322.1"/>
    </source>
</evidence>
<dbReference type="Pfam" id="PF01431">
    <property type="entry name" value="Peptidase_M13"/>
    <property type="match status" value="1"/>
</dbReference>
<dbReference type="InterPro" id="IPR018497">
    <property type="entry name" value="Peptidase_M13_C"/>
</dbReference>
<dbReference type="SUPFAM" id="SSF55486">
    <property type="entry name" value="Metalloproteases ('zincins'), catalytic domain"/>
    <property type="match status" value="1"/>
</dbReference>
<evidence type="ECO:0000259" key="9">
    <source>
        <dbReference type="Pfam" id="PF05649"/>
    </source>
</evidence>
<comment type="similarity">
    <text evidence="2">Belongs to the peptidase M13 family.</text>
</comment>
<evidence type="ECO:0000256" key="6">
    <source>
        <dbReference type="ARBA" id="ARBA00022833"/>
    </source>
</evidence>
<evidence type="ECO:0000259" key="8">
    <source>
        <dbReference type="Pfam" id="PF01431"/>
    </source>
</evidence>
<dbReference type="PRINTS" id="PR00786">
    <property type="entry name" value="NEPRILYSIN"/>
</dbReference>
<gene>
    <name evidence="10" type="ORF">GTC17254_09190</name>
</gene>
<dbReference type="GO" id="GO:0004222">
    <property type="term" value="F:metalloendopeptidase activity"/>
    <property type="evidence" value="ECO:0007669"/>
    <property type="project" value="InterPro"/>
</dbReference>
<dbReference type="PANTHER" id="PTHR11733:SF167">
    <property type="entry name" value="FI17812P1-RELATED"/>
    <property type="match status" value="1"/>
</dbReference>
<evidence type="ECO:0000256" key="1">
    <source>
        <dbReference type="ARBA" id="ARBA00001947"/>
    </source>
</evidence>
<reference evidence="10" key="1">
    <citation type="submission" date="2024-07" db="EMBL/GenBank/DDBJ databases">
        <title>Complete genome sequence of Prevotella sp. YM-2024 GTC17254.</title>
        <authorList>
            <person name="Hayashi M."/>
            <person name="Muto Y."/>
            <person name="Tanaka K."/>
            <person name="Niwa H."/>
        </authorList>
    </citation>
    <scope>NUCLEOTIDE SEQUENCE</scope>
    <source>
        <strain evidence="10">GTC17254</strain>
    </source>
</reference>
<dbReference type="PROSITE" id="PS51885">
    <property type="entry name" value="NEPRILYSIN"/>
    <property type="match status" value="1"/>
</dbReference>
<keyword evidence="7" id="KW-0482">Metalloprotease</keyword>
<dbReference type="GO" id="GO:0046872">
    <property type="term" value="F:metal ion binding"/>
    <property type="evidence" value="ECO:0007669"/>
    <property type="project" value="UniProtKB-KW"/>
</dbReference>
<name>A0AB33IXM7_9BACT</name>
<dbReference type="Gene3D" id="3.40.390.10">
    <property type="entry name" value="Collagenase (Catalytic Domain)"/>
    <property type="match status" value="1"/>
</dbReference>
<organism evidence="10">
    <name type="scientific">Prevotella sp. GTC17254</name>
    <dbReference type="NCBI Taxonomy" id="3236794"/>
    <lineage>
        <taxon>Bacteria</taxon>
        <taxon>Pseudomonadati</taxon>
        <taxon>Bacteroidota</taxon>
        <taxon>Bacteroidia</taxon>
        <taxon>Bacteroidales</taxon>
        <taxon>Prevotellaceae</taxon>
        <taxon>Prevotella</taxon>
    </lineage>
</organism>
<feature type="domain" description="Peptidase M13 C-terminal" evidence="8">
    <location>
        <begin position="487"/>
        <end position="685"/>
    </location>
</feature>
<keyword evidence="5" id="KW-0378">Hydrolase</keyword>
<keyword evidence="3" id="KW-0645">Protease</keyword>
<feature type="domain" description="Peptidase M13 N-terminal" evidence="9">
    <location>
        <begin position="52"/>
        <end position="433"/>
    </location>
</feature>
<dbReference type="InterPro" id="IPR000718">
    <property type="entry name" value="Peptidase_M13"/>
</dbReference>
<dbReference type="CDD" id="cd08662">
    <property type="entry name" value="M13"/>
    <property type="match status" value="1"/>
</dbReference>
<sequence>MISNEYINSLNNDMMNLKTIVPILALVAMPEMGMAQNATGLRAANFDKTVRPADDFYEFATGGWQKNNPLPAAYSRYGSFDQLQEDNNKRINSILDELLKKKFKQGTTEQKLSDLYKQAMDSVRRNKEGVSPVMPRMKEFESAKTVADLKALQLKYAVFGYGVPFSTWFGADDKNAKMNILSIYQGGLTLGQKDYYVDNDAATADIREAYKKHIVRMFQLFGFSQAVAENRRDAIMRFETAVALISKSNTELRDPQANYNKMTLAEFKTNYPAIDLEGMYKARGVKTDYIQEMVVGQPAFMAGIDKLTAVLSADDLRALMEWDLIQSSASYLSDEVIAANFDFFGKTMRGRKVDYPRWKKATNQVEDVLGEALGKMYAERYFPESSKKRMKELVRNLQISLGERIDAQTWMSDTTKAAAHEKLDAFYVKIGYPDKWEDMSKLNIDPAKSYYENMLACTEFWSARHIEKRAGKPVDRDEWGMTPQTVNAYYNPTTNEICFPAGILQYPFFDPKADDAFNYGAIGVVIGHEMTHGFDDQGRQYDKDGNMKDWWTASDANNFKERTDKYADFFSNINVLPDLKGNGRLTLGENLADHGGLQLAFTAYKNATAKKPLKAKEGFTADQRFFIAYAGVWGQNITEKEIRNRVKSDPHSLGEWRVNGALPHINAWYEAFGVKQGDKLFIPESERLQLW</sequence>
<dbReference type="EMBL" id="AP035786">
    <property type="protein sequence ID" value="BFO73322.1"/>
    <property type="molecule type" value="Genomic_DNA"/>
</dbReference>
<dbReference type="PANTHER" id="PTHR11733">
    <property type="entry name" value="ZINC METALLOPROTEASE FAMILY M13 NEPRILYSIN-RELATED"/>
    <property type="match status" value="1"/>
</dbReference>
<keyword evidence="4" id="KW-0479">Metal-binding</keyword>
<proteinExistence type="inferred from homology"/>
<dbReference type="InterPro" id="IPR042089">
    <property type="entry name" value="Peptidase_M13_dom_2"/>
</dbReference>
<evidence type="ECO:0000256" key="4">
    <source>
        <dbReference type="ARBA" id="ARBA00022723"/>
    </source>
</evidence>
<dbReference type="InterPro" id="IPR024079">
    <property type="entry name" value="MetalloPept_cat_dom_sf"/>
</dbReference>
<evidence type="ECO:0000256" key="2">
    <source>
        <dbReference type="ARBA" id="ARBA00007357"/>
    </source>
</evidence>
<dbReference type="GO" id="GO:0016485">
    <property type="term" value="P:protein processing"/>
    <property type="evidence" value="ECO:0007669"/>
    <property type="project" value="TreeGrafter"/>
</dbReference>
<evidence type="ECO:0000256" key="5">
    <source>
        <dbReference type="ARBA" id="ARBA00022801"/>
    </source>
</evidence>
<dbReference type="GO" id="GO:0005886">
    <property type="term" value="C:plasma membrane"/>
    <property type="evidence" value="ECO:0007669"/>
    <property type="project" value="TreeGrafter"/>
</dbReference>
<evidence type="ECO:0000256" key="3">
    <source>
        <dbReference type="ARBA" id="ARBA00022670"/>
    </source>
</evidence>
<accession>A0AB33IXM7</accession>
<dbReference type="Pfam" id="PF05649">
    <property type="entry name" value="Peptidase_M13_N"/>
    <property type="match status" value="1"/>
</dbReference>
<comment type="cofactor">
    <cofactor evidence="1">
        <name>Zn(2+)</name>
        <dbReference type="ChEBI" id="CHEBI:29105"/>
    </cofactor>
</comment>
<dbReference type="Gene3D" id="1.10.1380.10">
    <property type="entry name" value="Neutral endopeptidase , domain2"/>
    <property type="match status" value="1"/>
</dbReference>
<keyword evidence="6" id="KW-0862">Zinc</keyword>
<protein>
    <submittedName>
        <fullName evidence="10">M13 family metallopeptidase</fullName>
    </submittedName>
</protein>
<dbReference type="InterPro" id="IPR008753">
    <property type="entry name" value="Peptidase_M13_N"/>
</dbReference>
<evidence type="ECO:0000256" key="7">
    <source>
        <dbReference type="ARBA" id="ARBA00023049"/>
    </source>
</evidence>